<dbReference type="PANTHER" id="PTHR23116:SF36">
    <property type="entry name" value="HARMONIN"/>
    <property type="match status" value="1"/>
</dbReference>
<evidence type="ECO:0000313" key="8">
    <source>
        <dbReference type="Proteomes" id="UP000002320"/>
    </source>
</evidence>
<dbReference type="PROSITE" id="PS50106">
    <property type="entry name" value="PDZ"/>
    <property type="match status" value="2"/>
</dbReference>
<proteinExistence type="predicted"/>
<feature type="region of interest" description="Disordered" evidence="4">
    <location>
        <begin position="232"/>
        <end position="268"/>
    </location>
</feature>
<dbReference type="GO" id="GO:0005886">
    <property type="term" value="C:plasma membrane"/>
    <property type="evidence" value="ECO:0007669"/>
    <property type="project" value="TreeGrafter"/>
</dbReference>
<keyword evidence="3" id="KW-0966">Cell projection</keyword>
<accession>B0X051</accession>
<dbReference type="OrthoDB" id="6021951at2759"/>
<dbReference type="VEuPathDB" id="VectorBase:CQUJHB010819"/>
<dbReference type="EMBL" id="DS232229">
    <property type="protein sequence ID" value="EDS37926.1"/>
    <property type="molecule type" value="Genomic_DNA"/>
</dbReference>
<dbReference type="InterPro" id="IPR036034">
    <property type="entry name" value="PDZ_sf"/>
</dbReference>
<organism>
    <name type="scientific">Culex quinquefasciatus</name>
    <name type="common">Southern house mosquito</name>
    <name type="synonym">Culex pungens</name>
    <dbReference type="NCBI Taxonomy" id="7176"/>
    <lineage>
        <taxon>Eukaryota</taxon>
        <taxon>Metazoa</taxon>
        <taxon>Ecdysozoa</taxon>
        <taxon>Arthropoda</taxon>
        <taxon>Hexapoda</taxon>
        <taxon>Insecta</taxon>
        <taxon>Pterygota</taxon>
        <taxon>Neoptera</taxon>
        <taxon>Endopterygota</taxon>
        <taxon>Diptera</taxon>
        <taxon>Nematocera</taxon>
        <taxon>Culicoidea</taxon>
        <taxon>Culicidae</taxon>
        <taxon>Culicinae</taxon>
        <taxon>Culicini</taxon>
        <taxon>Culex</taxon>
        <taxon>Culex</taxon>
    </lineage>
</organism>
<dbReference type="SUPFAM" id="SSF50156">
    <property type="entry name" value="PDZ domain-like"/>
    <property type="match status" value="2"/>
</dbReference>
<feature type="compositionally biased region" description="Low complexity" evidence="4">
    <location>
        <begin position="669"/>
        <end position="678"/>
    </location>
</feature>
<evidence type="ECO:0000259" key="5">
    <source>
        <dbReference type="PROSITE" id="PS50106"/>
    </source>
</evidence>
<evidence type="ECO:0000256" key="3">
    <source>
        <dbReference type="ARBA" id="ARBA00023273"/>
    </source>
</evidence>
<evidence type="ECO:0000256" key="4">
    <source>
        <dbReference type="SAM" id="MobiDB-lite"/>
    </source>
</evidence>
<feature type="compositionally biased region" description="Pro residues" evidence="4">
    <location>
        <begin position="503"/>
        <end position="521"/>
    </location>
</feature>
<feature type="region of interest" description="Disordered" evidence="4">
    <location>
        <begin position="646"/>
        <end position="678"/>
    </location>
</feature>
<sequence>MRSALLILSRSGRFVDIRTKTSPSRGAMTPHNPSRTNRRIRRHRHRHATDEISPARPAPAMADYCNVRSGGSAASTFRSPTVYHHAPRHHTLTRTSGADRMMDGSAIAVKDRLVGTMDGGGGQRVRTVRLCRPQGFGSHHFQVSGNFGFSIRGGLEYGTGFFVSAIEKDSEADRQGLRVGDQIVRVNGYQVDDAVHRELAGFVANQERLVLKVRSVGIIPVKERSGDPLTWHVVSSTTGKHRDGDSRTSCSSTSSASSSSGGTMEELLPPGRDIKVILSVAPRTKLGCGICKGPEWKPGIFVQFTKEGGVAREAGLRPGDQILSCNGREFADITFAEAVSIMKASHVLELVVRPGAGSDMFPGESSGYNSSASSVNGDQSPCWGDSAAKRLSIVREESISNGQRGKDRERSGGSKSGGTVSGRRNNTTIIEFSENGTVVNNSLMSENGKKTTDSVDGGQAGSSKLADICFVSKQSETKTIIVEVHRSASTNSVATNGSGGSNIPPPPPLFADKIPPPPPPNGLNKTGGLGTNRQQRSPSAVSLADSSASSGIADCGPSSGGLGNAISEELKRRAQKQTPSISSLSSANALEPAAALTELENRLKERRLKPTASVGGPPGTDLARHSALMDEFKAVHKRMFKNGFDNAELKRAPSKDKLPIEVRPPATAPAPTGTTKGTMGRVAATEMARASGDIAELESIESFKLTNPSPKPVRPPSYYFCPQGTGPATMKKSQKPIAVTISEYQREVPPGGRKPGAGSVGNLKHELEKTLSLSNLRQRSESREDLVERIQINGGRGGDHEQVKLSRSSSVANVGGRSSSTAVSNGNRITIAISNSGEKKK</sequence>
<dbReference type="Proteomes" id="UP000002320">
    <property type="component" value="Unassembled WGS sequence"/>
</dbReference>
<feature type="compositionally biased region" description="Low complexity" evidence="4">
    <location>
        <begin position="537"/>
        <end position="553"/>
    </location>
</feature>
<feature type="region of interest" description="Disordered" evidence="4">
    <location>
        <begin position="20"/>
        <end position="49"/>
    </location>
</feature>
<feature type="region of interest" description="Disordered" evidence="4">
    <location>
        <begin position="793"/>
        <end position="825"/>
    </location>
</feature>
<dbReference type="Pfam" id="PF00595">
    <property type="entry name" value="PDZ"/>
    <property type="match status" value="2"/>
</dbReference>
<feature type="compositionally biased region" description="Polar residues" evidence="4">
    <location>
        <begin position="425"/>
        <end position="445"/>
    </location>
</feature>
<feature type="compositionally biased region" description="Low complexity" evidence="4">
    <location>
        <begin position="247"/>
        <end position="263"/>
    </location>
</feature>
<dbReference type="InterPro" id="IPR051844">
    <property type="entry name" value="USH2_Complex_Protein"/>
</dbReference>
<dbReference type="GO" id="GO:0005929">
    <property type="term" value="C:cilium"/>
    <property type="evidence" value="ECO:0007669"/>
    <property type="project" value="TreeGrafter"/>
</dbReference>
<dbReference type="GO" id="GO:0032426">
    <property type="term" value="C:stereocilium tip"/>
    <property type="evidence" value="ECO:0007669"/>
    <property type="project" value="TreeGrafter"/>
</dbReference>
<keyword evidence="8" id="KW-1185">Reference proteome</keyword>
<dbReference type="AlphaFoldDB" id="B0X051"/>
<dbReference type="HOGENOM" id="CLU_383669_0_0_1"/>
<feature type="region of interest" description="Disordered" evidence="4">
    <location>
        <begin position="491"/>
        <end position="625"/>
    </location>
</feature>
<dbReference type="PANTHER" id="PTHR23116">
    <property type="entry name" value="PDZ DOMAIN CONTAINING WHIRLIN AND HARMONIN-RELATED"/>
    <property type="match status" value="1"/>
</dbReference>
<dbReference type="Gene3D" id="2.30.42.10">
    <property type="match status" value="2"/>
</dbReference>
<feature type="compositionally biased region" description="Polar residues" evidence="4">
    <location>
        <begin position="805"/>
        <end position="825"/>
    </location>
</feature>
<evidence type="ECO:0000256" key="1">
    <source>
        <dbReference type="ARBA" id="ARBA00004316"/>
    </source>
</evidence>
<protein>
    <submittedName>
        <fullName evidence="6">Harmonin</fullName>
    </submittedName>
</protein>
<dbReference type="InterPro" id="IPR001478">
    <property type="entry name" value="PDZ"/>
</dbReference>
<feature type="compositionally biased region" description="Low complexity" evidence="4">
    <location>
        <begin position="582"/>
        <end position="598"/>
    </location>
</feature>
<feature type="domain" description="PDZ" evidence="5">
    <location>
        <begin position="144"/>
        <end position="203"/>
    </location>
</feature>
<reference evidence="7" key="2">
    <citation type="submission" date="2020-05" db="UniProtKB">
        <authorList>
            <consortium name="EnsemblMetazoa"/>
        </authorList>
    </citation>
    <scope>IDENTIFICATION</scope>
    <source>
        <strain evidence="7">JHB</strain>
    </source>
</reference>
<gene>
    <name evidence="7" type="primary">6045741</name>
    <name evidence="6" type="ORF">CpipJ_CPIJ012732</name>
</gene>
<dbReference type="GO" id="GO:0002142">
    <property type="term" value="C:stereocilia ankle link complex"/>
    <property type="evidence" value="ECO:0007669"/>
    <property type="project" value="TreeGrafter"/>
</dbReference>
<evidence type="ECO:0000313" key="7">
    <source>
        <dbReference type="EnsemblMetazoa" id="CPIJ012732-PA"/>
    </source>
</evidence>
<dbReference type="VEuPathDB" id="VectorBase:CPIJ012732"/>
<evidence type="ECO:0000313" key="6">
    <source>
        <dbReference type="EMBL" id="EDS37926.1"/>
    </source>
</evidence>
<dbReference type="InParanoid" id="B0X051"/>
<comment type="subcellular location">
    <subcellularLocation>
        <location evidence="1">Cell projection</location>
    </subcellularLocation>
</comment>
<dbReference type="EnsemblMetazoa" id="CPIJ012732-RA">
    <property type="protein sequence ID" value="CPIJ012732-PA"/>
    <property type="gene ID" value="CPIJ012732"/>
</dbReference>
<dbReference type="FunFam" id="2.30.42.10:FF:000219">
    <property type="entry name" value="Uncharacterized protein, isoform C"/>
    <property type="match status" value="1"/>
</dbReference>
<evidence type="ECO:0000256" key="2">
    <source>
        <dbReference type="ARBA" id="ARBA00022737"/>
    </source>
</evidence>
<feature type="domain" description="PDZ" evidence="5">
    <location>
        <begin position="275"/>
        <end position="345"/>
    </location>
</feature>
<dbReference type="SMART" id="SM00228">
    <property type="entry name" value="PDZ"/>
    <property type="match status" value="2"/>
</dbReference>
<dbReference type="STRING" id="7176.B0X051"/>
<name>B0X051_CULQU</name>
<keyword evidence="2" id="KW-0677">Repeat</keyword>
<reference evidence="6" key="1">
    <citation type="submission" date="2007-03" db="EMBL/GenBank/DDBJ databases">
        <title>Annotation of Culex pipiens quinquefasciatus.</title>
        <authorList>
            <consortium name="The Broad Institute Genome Sequencing Platform"/>
            <person name="Atkinson P.W."/>
            <person name="Hemingway J."/>
            <person name="Christensen B.M."/>
            <person name="Higgs S."/>
            <person name="Kodira C."/>
            <person name="Hannick L."/>
            <person name="Megy K."/>
            <person name="O'Leary S."/>
            <person name="Pearson M."/>
            <person name="Haas B.J."/>
            <person name="Mauceli E."/>
            <person name="Wortman J.R."/>
            <person name="Lee N.H."/>
            <person name="Guigo R."/>
            <person name="Stanke M."/>
            <person name="Alvarado L."/>
            <person name="Amedeo P."/>
            <person name="Antoine C.H."/>
            <person name="Arensburger P."/>
            <person name="Bidwell S.L."/>
            <person name="Crawford M."/>
            <person name="Camaro F."/>
            <person name="Devon K."/>
            <person name="Engels R."/>
            <person name="Hammond M."/>
            <person name="Howarth C."/>
            <person name="Koehrsen M."/>
            <person name="Lawson D."/>
            <person name="Montgomery P."/>
            <person name="Nene V."/>
            <person name="Nusbaum C."/>
            <person name="Puiu D."/>
            <person name="Romero-Severson J."/>
            <person name="Severson D.W."/>
            <person name="Shumway M."/>
            <person name="Sisk P."/>
            <person name="Stolte C."/>
            <person name="Zeng Q."/>
            <person name="Eisenstadt E."/>
            <person name="Fraser-Liggett C."/>
            <person name="Strausberg R."/>
            <person name="Galagan J."/>
            <person name="Birren B."/>
            <person name="Collins F.H."/>
        </authorList>
    </citation>
    <scope>NUCLEOTIDE SEQUENCE [LARGE SCALE GENOMIC DNA]</scope>
    <source>
        <strain evidence="6">JHB</strain>
    </source>
</reference>
<dbReference type="KEGG" id="cqu:CpipJ_CPIJ012732"/>
<dbReference type="eggNOG" id="KOG3528">
    <property type="taxonomic scope" value="Eukaryota"/>
</dbReference>
<feature type="region of interest" description="Disordered" evidence="4">
    <location>
        <begin position="395"/>
        <end position="461"/>
    </location>
</feature>
<feature type="compositionally biased region" description="Basic residues" evidence="4">
    <location>
        <begin position="36"/>
        <end position="47"/>
    </location>
</feature>
<feature type="compositionally biased region" description="Basic and acidic residues" evidence="4">
    <location>
        <begin position="395"/>
        <end position="412"/>
    </location>
</feature>
<feature type="compositionally biased region" description="Basic and acidic residues" evidence="4">
    <location>
        <begin position="647"/>
        <end position="660"/>
    </location>
</feature>
<dbReference type="OMA" id="PRTKLGC"/>